<feature type="transmembrane region" description="Helical" evidence="1">
    <location>
        <begin position="6"/>
        <end position="27"/>
    </location>
</feature>
<dbReference type="AlphaFoldDB" id="A0A6J4ITY2"/>
<keyword evidence="1" id="KW-1133">Transmembrane helix</keyword>
<accession>A0A6J4ITY2</accession>
<evidence type="ECO:0000313" key="2">
    <source>
        <dbReference type="EMBL" id="CAA9261962.1"/>
    </source>
</evidence>
<proteinExistence type="predicted"/>
<feature type="transmembrane region" description="Helical" evidence="1">
    <location>
        <begin position="34"/>
        <end position="57"/>
    </location>
</feature>
<gene>
    <name evidence="2" type="ORF">AVDCRST_MAG93-2225</name>
</gene>
<feature type="non-terminal residue" evidence="2">
    <location>
        <position position="1"/>
    </location>
</feature>
<dbReference type="EMBL" id="CADCTR010000752">
    <property type="protein sequence ID" value="CAA9261962.1"/>
    <property type="molecule type" value="Genomic_DNA"/>
</dbReference>
<keyword evidence="1" id="KW-0812">Transmembrane</keyword>
<sequence length="128" mass="13306">GTIFLTSILGGYLGSCMMAVLGCWLALHLRGHHLAGYTAGMLLALVTNTSLILAVVITAAETLWSAVFALGVLAFNLVAAPVVARGNALLVDVTDLNTNGLSPSSTFADFRPRPCYRSIPPPIIPAGL</sequence>
<keyword evidence="1" id="KW-0472">Membrane</keyword>
<name>A0A6J4ITY2_9CHLR</name>
<organism evidence="2">
    <name type="scientific">uncultured Chloroflexia bacterium</name>
    <dbReference type="NCBI Taxonomy" id="1672391"/>
    <lineage>
        <taxon>Bacteria</taxon>
        <taxon>Bacillati</taxon>
        <taxon>Chloroflexota</taxon>
        <taxon>Chloroflexia</taxon>
        <taxon>environmental samples</taxon>
    </lineage>
</organism>
<reference evidence="2" key="1">
    <citation type="submission" date="2020-02" db="EMBL/GenBank/DDBJ databases">
        <authorList>
            <person name="Meier V. D."/>
        </authorList>
    </citation>
    <scope>NUCLEOTIDE SEQUENCE</scope>
    <source>
        <strain evidence="2">AVDCRST_MAG93</strain>
    </source>
</reference>
<feature type="transmembrane region" description="Helical" evidence="1">
    <location>
        <begin position="63"/>
        <end position="84"/>
    </location>
</feature>
<evidence type="ECO:0000256" key="1">
    <source>
        <dbReference type="SAM" id="Phobius"/>
    </source>
</evidence>
<protein>
    <submittedName>
        <fullName evidence="2">Uncharacterized protein</fullName>
    </submittedName>
</protein>